<accession>A0A1G9RTZ0</accession>
<evidence type="ECO:0000313" key="2">
    <source>
        <dbReference type="EMBL" id="SDM26624.1"/>
    </source>
</evidence>
<protein>
    <recommendedName>
        <fullName evidence="6">Methionyl-tRNA formyltransferase</fullName>
    </recommendedName>
</protein>
<sequence>MFSVLSALIRNLYCNSNCSYKIFLGCFFINPYICITMEYNTQKTHLNMPEYGRIIQQLVERCKEVSDKDERNEMAMAIIDFMGQRNPQLRDEENYKHKLWDHLYILANYDLDVDAPYPFPTKEELEEKPKRMEYPKLQGDFKFYGKSILQLIEKAIELEAGDEKEALIEVIANNMKKSYNVYNKEHVTDDVIFRHLKELSQNRLDLTGIDSLEKSKIYYANNANRNNNNNKNSNNRNQPAKRRFNNNNHKNRR</sequence>
<dbReference type="Proteomes" id="UP000199242">
    <property type="component" value="Unassembled WGS sequence"/>
</dbReference>
<feature type="compositionally biased region" description="Low complexity" evidence="1">
    <location>
        <begin position="220"/>
        <end position="237"/>
    </location>
</feature>
<dbReference type="Proteomes" id="UP000290013">
    <property type="component" value="Chromosome"/>
</dbReference>
<dbReference type="EMBL" id="LR215974">
    <property type="protein sequence ID" value="VFB03139.1"/>
    <property type="molecule type" value="Genomic_DNA"/>
</dbReference>
<proteinExistence type="predicted"/>
<keyword evidence="4" id="KW-1185">Reference proteome</keyword>
<accession>A0A4U8WLM5</accession>
<dbReference type="KEGG" id="ctai:NCTC12078_01128"/>
<reference evidence="3 5" key="2">
    <citation type="submission" date="2019-02" db="EMBL/GenBank/DDBJ databases">
        <authorList>
            <consortium name="Pathogen Informatics"/>
        </authorList>
    </citation>
    <scope>NUCLEOTIDE SEQUENCE [LARGE SCALE GENOMIC DNA]</scope>
    <source>
        <strain evidence="3 5">3012STDY6944375</strain>
    </source>
</reference>
<evidence type="ECO:0000313" key="4">
    <source>
        <dbReference type="Proteomes" id="UP000199242"/>
    </source>
</evidence>
<organism evidence="3 5">
    <name type="scientific">Chryseobacterium taihuense</name>
    <dbReference type="NCBI Taxonomy" id="1141221"/>
    <lineage>
        <taxon>Bacteria</taxon>
        <taxon>Pseudomonadati</taxon>
        <taxon>Bacteroidota</taxon>
        <taxon>Flavobacteriia</taxon>
        <taxon>Flavobacteriales</taxon>
        <taxon>Weeksellaceae</taxon>
        <taxon>Chryseobacterium group</taxon>
        <taxon>Chryseobacterium</taxon>
    </lineage>
</organism>
<feature type="region of interest" description="Disordered" evidence="1">
    <location>
        <begin position="220"/>
        <end position="253"/>
    </location>
</feature>
<dbReference type="Pfam" id="PF14123">
    <property type="entry name" value="DUF4290"/>
    <property type="match status" value="1"/>
</dbReference>
<evidence type="ECO:0008006" key="6">
    <source>
        <dbReference type="Google" id="ProtNLM"/>
    </source>
</evidence>
<evidence type="ECO:0000313" key="5">
    <source>
        <dbReference type="Proteomes" id="UP000290013"/>
    </source>
</evidence>
<name>A0A1G9RTZ0_9FLAO</name>
<evidence type="ECO:0000313" key="3">
    <source>
        <dbReference type="EMBL" id="VFB03139.1"/>
    </source>
</evidence>
<gene>
    <name evidence="3" type="ORF">NCTC12078_01128</name>
    <name evidence="2" type="ORF">SAMN05216273_11927</name>
</gene>
<dbReference type="AlphaFoldDB" id="A0A1G9RTZ0"/>
<dbReference type="EMBL" id="FNHD01000019">
    <property type="protein sequence ID" value="SDM26624.1"/>
    <property type="molecule type" value="Genomic_DNA"/>
</dbReference>
<dbReference type="InterPro" id="IPR025632">
    <property type="entry name" value="DUF4290"/>
</dbReference>
<dbReference type="STRING" id="1141221.SAMN05216273_11927"/>
<feature type="compositionally biased region" description="Basic residues" evidence="1">
    <location>
        <begin position="239"/>
        <end position="253"/>
    </location>
</feature>
<reference evidence="2 4" key="1">
    <citation type="submission" date="2016-10" db="EMBL/GenBank/DDBJ databases">
        <authorList>
            <person name="Varghese N."/>
            <person name="Submissions S."/>
        </authorList>
    </citation>
    <scope>NUCLEOTIDE SEQUENCE [LARGE SCALE GENOMIC DNA]</scope>
    <source>
        <strain evidence="2 4">CGMCC 1.10941</strain>
    </source>
</reference>
<evidence type="ECO:0000256" key="1">
    <source>
        <dbReference type="SAM" id="MobiDB-lite"/>
    </source>
</evidence>